<evidence type="ECO:0000313" key="8">
    <source>
        <dbReference type="Proteomes" id="UP001228636"/>
    </source>
</evidence>
<evidence type="ECO:0000256" key="1">
    <source>
        <dbReference type="ARBA" id="ARBA00008779"/>
    </source>
</evidence>
<feature type="domain" description="Secretion system C-terminal sorting" evidence="6">
    <location>
        <begin position="915"/>
        <end position="986"/>
    </location>
</feature>
<comment type="similarity">
    <text evidence="1">Belongs to the sulfatase family.</text>
</comment>
<dbReference type="SUPFAM" id="SSF53649">
    <property type="entry name" value="Alkaline phosphatase-like"/>
    <property type="match status" value="1"/>
</dbReference>
<dbReference type="Gene3D" id="3.30.1120.10">
    <property type="match status" value="1"/>
</dbReference>
<reference evidence="7 8" key="1">
    <citation type="journal article" date="2014" name="Int. J. Syst. Evol. Microbiol.">
        <title>Complete genome sequence of Corynebacterium casei LMG S-19264T (=DSM 44701T), isolated from a smear-ripened cheese.</title>
        <authorList>
            <consortium name="US DOE Joint Genome Institute (JGI-PGF)"/>
            <person name="Walter F."/>
            <person name="Albersmeier A."/>
            <person name="Kalinowski J."/>
            <person name="Ruckert C."/>
        </authorList>
    </citation>
    <scope>NUCLEOTIDE SEQUENCE [LARGE SCALE GENOMIC DNA]</scope>
    <source>
        <strain evidence="7 8">CECT 8670</strain>
    </source>
</reference>
<dbReference type="Proteomes" id="UP001228636">
    <property type="component" value="Unassembled WGS sequence"/>
</dbReference>
<dbReference type="Pfam" id="PF18962">
    <property type="entry name" value="Por_Secre_tail"/>
    <property type="match status" value="1"/>
</dbReference>
<accession>A0AAJ1QXN4</accession>
<evidence type="ECO:0000256" key="2">
    <source>
        <dbReference type="ARBA" id="ARBA00022729"/>
    </source>
</evidence>
<evidence type="ECO:0000256" key="4">
    <source>
        <dbReference type="SAM" id="SignalP"/>
    </source>
</evidence>
<evidence type="ECO:0000256" key="3">
    <source>
        <dbReference type="ARBA" id="ARBA00022801"/>
    </source>
</evidence>
<sequence length="988" mass="107131">MKNNYFKYYIFFFTVLISGSNYAQTQGTKPNIIVILADDLGYGDVGFNRDGSFPEDRGVIPTPNIDALANNGVVLKNAHVAHPFCGPSRVAILTGMMPHRIGAQYNLPNDITSTLGVPTNETYFSTVLKTANYNTAAFGKWHLGFKDGAYQPLDRGFDYFFGFLGGGKNYFESVYEDGFYNRLGGSNPVTNEYQDPIWRDRGYVAESEFSDAENEDYLTDLLTDEAIQYQNSVSGSTEPYFMYLSYNAPHTPLQAPAAEEAQFKLDNPNFESLIRNSPYITESNPVNKESDPVKKAELIEKFVQARITYATMVTNMDTNIGKLVTELKKDMTKFNNTVIIFLSDNGGYTHSKGAVNWPLDAGKGSVKEGGHKVPMFVHWPDKITGGATYNHQISSLDLYPTLVGLAGATVPTEKTIDGVDFMDKLIAGQDARPDDGILLMRPQNGFHNGGIAYDKWKIVKTANGGQWNLFDISTDPGEETNVRNSEPNGDEIVQTILDNAIAKVVDFKDVKPAWYDNDNEDVDGDGVGDGHVHSFLWEDGTLPGYDRLFETPLLKLEGELSEITIAKTTDAIEGGVNGVFPISLPEGVNATENIDITYTVSGVATDGTDYTSLSGTTTISNGTNAAQIIIDAAEDGLEEISETVIITLTATTFGSIKNATAEINIFDVIASTTLTAGDIAIVGWKSGKGKLAFMLLKDISATTKLSISNRTWNNASNEFTGDYSVDDIWTWAAGAAFNTGDLFILDDDGLVKHVVNNAEEVVGTTTHDYTGKVAEASDGDFDFSVNGEGILIFQADPFALPADANSTVWITGINTALGWGNGGGNSACELPTALTNGVNANTVGKKHDFGVYTGALSGTPAQLRASINNVNNWSFSEDTEYNLWSFDKTSSNTAGNIGSAGTLSTADQIFKELSIFPNPSGNFLNVNYSGTLSELEVEIFTASGKSVKKVKETNANNPRIDVSNLSSGIYIIKIKTDENLLIKKIIKL</sequence>
<dbReference type="InterPro" id="IPR050738">
    <property type="entry name" value="Sulfatase"/>
</dbReference>
<gene>
    <name evidence="7" type="ORF">QWY81_11185</name>
</gene>
<keyword evidence="3 7" id="KW-0378">Hydrolase</keyword>
<dbReference type="Gene3D" id="2.60.40.3080">
    <property type="match status" value="1"/>
</dbReference>
<dbReference type="Gene3D" id="2.60.40.2030">
    <property type="match status" value="1"/>
</dbReference>
<keyword evidence="2 4" id="KW-0732">Signal</keyword>
<organism evidence="7 8">
    <name type="scientific">Polaribacter sejongensis</name>
    <dbReference type="NCBI Taxonomy" id="985043"/>
    <lineage>
        <taxon>Bacteria</taxon>
        <taxon>Pseudomonadati</taxon>
        <taxon>Bacteroidota</taxon>
        <taxon>Flavobacteriia</taxon>
        <taxon>Flavobacteriales</taxon>
        <taxon>Flavobacteriaceae</taxon>
    </lineage>
</organism>
<protein>
    <submittedName>
        <fullName evidence="7">Sulfatase-like hydrolase/transferase</fullName>
    </submittedName>
</protein>
<dbReference type="SUPFAM" id="SSF141072">
    <property type="entry name" value="CalX-like"/>
    <property type="match status" value="1"/>
</dbReference>
<dbReference type="GO" id="GO:0004065">
    <property type="term" value="F:arylsulfatase activity"/>
    <property type="evidence" value="ECO:0007669"/>
    <property type="project" value="TreeGrafter"/>
</dbReference>
<dbReference type="EMBL" id="JAUFQH010000008">
    <property type="protein sequence ID" value="MDN3620017.1"/>
    <property type="molecule type" value="Genomic_DNA"/>
</dbReference>
<feature type="chain" id="PRO_5042521211" evidence="4">
    <location>
        <begin position="24"/>
        <end position="988"/>
    </location>
</feature>
<evidence type="ECO:0000259" key="6">
    <source>
        <dbReference type="Pfam" id="PF18962"/>
    </source>
</evidence>
<dbReference type="NCBIfam" id="TIGR04183">
    <property type="entry name" value="Por_Secre_tail"/>
    <property type="match status" value="1"/>
</dbReference>
<feature type="domain" description="Sulfatase N-terminal" evidence="5">
    <location>
        <begin position="30"/>
        <end position="408"/>
    </location>
</feature>
<dbReference type="AlphaFoldDB" id="A0AAJ1QXN4"/>
<proteinExistence type="inferred from homology"/>
<dbReference type="PANTHER" id="PTHR42693">
    <property type="entry name" value="ARYLSULFATASE FAMILY MEMBER"/>
    <property type="match status" value="1"/>
</dbReference>
<comment type="caution">
    <text evidence="7">The sequence shown here is derived from an EMBL/GenBank/DDBJ whole genome shotgun (WGS) entry which is preliminary data.</text>
</comment>
<dbReference type="InterPro" id="IPR038081">
    <property type="entry name" value="CalX-like_sf"/>
</dbReference>
<name>A0AAJ1QXN4_9FLAO</name>
<dbReference type="InterPro" id="IPR026444">
    <property type="entry name" value="Secre_tail"/>
</dbReference>
<dbReference type="Pfam" id="PF00884">
    <property type="entry name" value="Sulfatase"/>
    <property type="match status" value="1"/>
</dbReference>
<feature type="signal peptide" evidence="4">
    <location>
        <begin position="1"/>
        <end position="23"/>
    </location>
</feature>
<dbReference type="RefSeq" id="WP_261972735.1">
    <property type="nucleotide sequence ID" value="NZ_CP103460.1"/>
</dbReference>
<dbReference type="Gene3D" id="3.40.720.10">
    <property type="entry name" value="Alkaline Phosphatase, subunit A"/>
    <property type="match status" value="1"/>
</dbReference>
<dbReference type="InterPro" id="IPR000917">
    <property type="entry name" value="Sulfatase_N"/>
</dbReference>
<dbReference type="InterPro" id="IPR017850">
    <property type="entry name" value="Alkaline_phosphatase_core_sf"/>
</dbReference>
<evidence type="ECO:0000313" key="7">
    <source>
        <dbReference type="EMBL" id="MDN3620017.1"/>
    </source>
</evidence>
<dbReference type="PANTHER" id="PTHR42693:SF53">
    <property type="entry name" value="ENDO-4-O-SULFATASE"/>
    <property type="match status" value="1"/>
</dbReference>
<evidence type="ECO:0000259" key="5">
    <source>
        <dbReference type="Pfam" id="PF00884"/>
    </source>
</evidence>